<sequence length="251" mass="27740">MNVDVIDVSKTFNDEPYAAVGPVTLHVPSGQFVALVGPSGCGKSTLLRLIADQFPPTTGKILLDGRPPREARRRKAIAWMAQQPALFPWATVLENVRLPLRVNPTAEQHSLSPEALLEMVGLSDYAEAAPQTLSGGQQQRVALARTLATGARLWLMDEPFAALDELTREQLADDVLRLWEAFRPTVLWVTHHVPEAVRLAERVVVLSDRPGRIRADIPIALPYPRDETTPEAAEMVRRIRQVLREEKSAGG</sequence>
<dbReference type="PANTHER" id="PTHR42788:SF20">
    <property type="entry name" value="ABC TRANSPORTER ATP-BINDING PROTEIN"/>
    <property type="match status" value="1"/>
</dbReference>
<gene>
    <name evidence="5" type="ORF">ARMA_2614</name>
    <name evidence="6" type="ORF">SE16_04180</name>
</gene>
<dbReference type="Proteomes" id="UP000050502">
    <property type="component" value="Unassembled WGS sequence"/>
</dbReference>
<evidence type="ECO:0000256" key="3">
    <source>
        <dbReference type="ARBA" id="ARBA00022840"/>
    </source>
</evidence>
<dbReference type="EMBL" id="BBZA01000229">
    <property type="protein sequence ID" value="GAP64191.1"/>
    <property type="molecule type" value="Genomic_DNA"/>
</dbReference>
<evidence type="ECO:0000313" key="7">
    <source>
        <dbReference type="Proteomes" id="UP000037784"/>
    </source>
</evidence>
<dbReference type="STRING" id="872965.SE16_04180"/>
<dbReference type="PROSITE" id="PS00211">
    <property type="entry name" value="ABC_TRANSPORTER_1"/>
    <property type="match status" value="1"/>
</dbReference>
<dbReference type="PROSITE" id="PS50893">
    <property type="entry name" value="ABC_TRANSPORTER_2"/>
    <property type="match status" value="1"/>
</dbReference>
<dbReference type="SUPFAM" id="SSF52540">
    <property type="entry name" value="P-loop containing nucleoside triphosphate hydrolases"/>
    <property type="match status" value="1"/>
</dbReference>
<protein>
    <submittedName>
        <fullName evidence="5">NitT/TauT family transport system ATP-binding protein</fullName>
    </submittedName>
</protein>
<dbReference type="InterPro" id="IPR050166">
    <property type="entry name" value="ABC_transporter_ATP-bind"/>
</dbReference>
<organism evidence="5 7">
    <name type="scientific">Ardenticatena maritima</name>
    <dbReference type="NCBI Taxonomy" id="872965"/>
    <lineage>
        <taxon>Bacteria</taxon>
        <taxon>Bacillati</taxon>
        <taxon>Chloroflexota</taxon>
        <taxon>Ardenticatenia</taxon>
        <taxon>Ardenticatenales</taxon>
        <taxon>Ardenticatenaceae</taxon>
        <taxon>Ardenticatena</taxon>
    </lineage>
</organism>
<evidence type="ECO:0000256" key="1">
    <source>
        <dbReference type="ARBA" id="ARBA00022448"/>
    </source>
</evidence>
<dbReference type="InterPro" id="IPR027417">
    <property type="entry name" value="P-loop_NTPase"/>
</dbReference>
<dbReference type="GO" id="GO:0016887">
    <property type="term" value="F:ATP hydrolysis activity"/>
    <property type="evidence" value="ECO:0007669"/>
    <property type="project" value="InterPro"/>
</dbReference>
<dbReference type="Proteomes" id="UP000037784">
    <property type="component" value="Unassembled WGS sequence"/>
</dbReference>
<evidence type="ECO:0000313" key="8">
    <source>
        <dbReference type="Proteomes" id="UP000050502"/>
    </source>
</evidence>
<evidence type="ECO:0000313" key="5">
    <source>
        <dbReference type="EMBL" id="GAP64191.1"/>
    </source>
</evidence>
<dbReference type="GO" id="GO:0005524">
    <property type="term" value="F:ATP binding"/>
    <property type="evidence" value="ECO:0007669"/>
    <property type="project" value="UniProtKB-KW"/>
</dbReference>
<evidence type="ECO:0000313" key="6">
    <source>
        <dbReference type="EMBL" id="KPL89620.1"/>
    </source>
</evidence>
<dbReference type="Pfam" id="PF00005">
    <property type="entry name" value="ABC_tran"/>
    <property type="match status" value="1"/>
</dbReference>
<dbReference type="PATRIC" id="fig|872965.6.peg.809"/>
<keyword evidence="3 5" id="KW-0067">ATP-binding</keyword>
<dbReference type="PANTHER" id="PTHR42788">
    <property type="entry name" value="TAURINE IMPORT ATP-BINDING PROTEIN-RELATED"/>
    <property type="match status" value="1"/>
</dbReference>
<dbReference type="CDD" id="cd03293">
    <property type="entry name" value="ABC_NrtD_SsuB_transporters"/>
    <property type="match status" value="1"/>
</dbReference>
<dbReference type="AlphaFoldDB" id="A0A0M8KAF4"/>
<dbReference type="Gene3D" id="3.40.50.300">
    <property type="entry name" value="P-loop containing nucleotide triphosphate hydrolases"/>
    <property type="match status" value="1"/>
</dbReference>
<dbReference type="InterPro" id="IPR017871">
    <property type="entry name" value="ABC_transporter-like_CS"/>
</dbReference>
<dbReference type="OrthoDB" id="9784450at2"/>
<dbReference type="SMART" id="SM00382">
    <property type="entry name" value="AAA"/>
    <property type="match status" value="1"/>
</dbReference>
<keyword evidence="2" id="KW-0547">Nucleotide-binding</keyword>
<comment type="caution">
    <text evidence="5">The sequence shown here is derived from an EMBL/GenBank/DDBJ whole genome shotgun (WGS) entry which is preliminary data.</text>
</comment>
<dbReference type="InterPro" id="IPR003439">
    <property type="entry name" value="ABC_transporter-like_ATP-bd"/>
</dbReference>
<name>A0A0M8KAF4_9CHLR</name>
<feature type="domain" description="ABC transporter" evidence="4">
    <location>
        <begin position="3"/>
        <end position="233"/>
    </location>
</feature>
<keyword evidence="1" id="KW-0813">Transport</keyword>
<reference evidence="6 8" key="2">
    <citation type="submission" date="2015-07" db="EMBL/GenBank/DDBJ databases">
        <title>Whole genome sequence of Ardenticatena maritima DSM 23922.</title>
        <authorList>
            <person name="Hemp J."/>
            <person name="Ward L.M."/>
            <person name="Pace L.A."/>
            <person name="Fischer W.W."/>
        </authorList>
    </citation>
    <scope>NUCLEOTIDE SEQUENCE [LARGE SCALE GENOMIC DNA]</scope>
    <source>
        <strain evidence="6 8">110S</strain>
    </source>
</reference>
<evidence type="ECO:0000256" key="2">
    <source>
        <dbReference type="ARBA" id="ARBA00022741"/>
    </source>
</evidence>
<dbReference type="InParanoid" id="A0A0M8KAF4"/>
<dbReference type="EMBL" id="LGKN01000003">
    <property type="protein sequence ID" value="KPL89620.1"/>
    <property type="molecule type" value="Genomic_DNA"/>
</dbReference>
<dbReference type="RefSeq" id="WP_054493918.1">
    <property type="nucleotide sequence ID" value="NZ_BBZA01000229.1"/>
</dbReference>
<evidence type="ECO:0000259" key="4">
    <source>
        <dbReference type="PROSITE" id="PS50893"/>
    </source>
</evidence>
<reference evidence="7" key="3">
    <citation type="submission" date="2015-08" db="EMBL/GenBank/DDBJ databases">
        <title>Draft Genome Sequence of a Heterotrophic Facultative Anaerobic Bacterium Ardenticatena maritima Strain 110S.</title>
        <authorList>
            <person name="Kawaichi S."/>
            <person name="Yoshida T."/>
            <person name="Sako Y."/>
            <person name="Nakamura R."/>
        </authorList>
    </citation>
    <scope>NUCLEOTIDE SEQUENCE [LARGE SCALE GENOMIC DNA]</scope>
    <source>
        <strain evidence="7">110S</strain>
    </source>
</reference>
<keyword evidence="7" id="KW-1185">Reference proteome</keyword>
<proteinExistence type="predicted"/>
<accession>A0A0M8KAF4</accession>
<reference evidence="5 7" key="1">
    <citation type="journal article" date="2015" name="Genome Announc.">
        <title>Draft Genome Sequence of a Heterotrophic Facultative Anaerobic Thermophilic Bacterium, Ardenticatena maritima Strain 110ST.</title>
        <authorList>
            <person name="Kawaichi S."/>
            <person name="Yoshida T."/>
            <person name="Sako Y."/>
            <person name="Nakamura R."/>
        </authorList>
    </citation>
    <scope>NUCLEOTIDE SEQUENCE [LARGE SCALE GENOMIC DNA]</scope>
    <source>
        <strain evidence="5 7">110S</strain>
    </source>
</reference>
<dbReference type="FunCoup" id="A0A0M8KAF4">
    <property type="interactions" value="221"/>
</dbReference>
<dbReference type="InterPro" id="IPR003593">
    <property type="entry name" value="AAA+_ATPase"/>
</dbReference>